<accession>A0ABZ2KJP1</accession>
<proteinExistence type="inferred from homology"/>
<comment type="similarity">
    <text evidence="1">Belongs to the leucine-binding protein family.</text>
</comment>
<dbReference type="InterPro" id="IPR028082">
    <property type="entry name" value="Peripla_BP_I"/>
</dbReference>
<evidence type="ECO:0000313" key="5">
    <source>
        <dbReference type="EMBL" id="WXA98284.1"/>
    </source>
</evidence>
<gene>
    <name evidence="5" type="ORF">LZC95_15770</name>
</gene>
<dbReference type="RefSeq" id="WP_394848897.1">
    <property type="nucleotide sequence ID" value="NZ_CP089982.1"/>
</dbReference>
<keyword evidence="2 3" id="KW-0732">Signal</keyword>
<dbReference type="Proteomes" id="UP001379533">
    <property type="component" value="Chromosome"/>
</dbReference>
<evidence type="ECO:0000256" key="1">
    <source>
        <dbReference type="ARBA" id="ARBA00010062"/>
    </source>
</evidence>
<dbReference type="EMBL" id="CP089982">
    <property type="protein sequence ID" value="WXA98284.1"/>
    <property type="molecule type" value="Genomic_DNA"/>
</dbReference>
<dbReference type="Pfam" id="PF13458">
    <property type="entry name" value="Peripla_BP_6"/>
    <property type="match status" value="1"/>
</dbReference>
<evidence type="ECO:0000259" key="4">
    <source>
        <dbReference type="Pfam" id="PF13458"/>
    </source>
</evidence>
<protein>
    <submittedName>
        <fullName evidence="5">ABC transporter substrate-binding protein</fullName>
    </submittedName>
</protein>
<evidence type="ECO:0000313" key="6">
    <source>
        <dbReference type="Proteomes" id="UP001379533"/>
    </source>
</evidence>
<dbReference type="InterPro" id="IPR051010">
    <property type="entry name" value="BCAA_transport"/>
</dbReference>
<reference evidence="5 6" key="1">
    <citation type="submission" date="2021-12" db="EMBL/GenBank/DDBJ databases">
        <title>Discovery of the Pendulisporaceae a myxobacterial family with distinct sporulation behavior and unique specialized metabolism.</title>
        <authorList>
            <person name="Garcia R."/>
            <person name="Popoff A."/>
            <person name="Bader C.D."/>
            <person name="Loehr J."/>
            <person name="Walesch S."/>
            <person name="Walt C."/>
            <person name="Boldt J."/>
            <person name="Bunk B."/>
            <person name="Haeckl F.J.F.P.J."/>
            <person name="Gunesch A.P."/>
            <person name="Birkelbach J."/>
            <person name="Nuebel U."/>
            <person name="Pietschmann T."/>
            <person name="Bach T."/>
            <person name="Mueller R."/>
        </authorList>
    </citation>
    <scope>NUCLEOTIDE SEQUENCE [LARGE SCALE GENOMIC DNA]</scope>
    <source>
        <strain evidence="5 6">MSr12523</strain>
    </source>
</reference>
<evidence type="ECO:0000256" key="3">
    <source>
        <dbReference type="SAM" id="SignalP"/>
    </source>
</evidence>
<dbReference type="Gene3D" id="3.40.50.2300">
    <property type="match status" value="2"/>
</dbReference>
<dbReference type="PANTHER" id="PTHR30483">
    <property type="entry name" value="LEUCINE-SPECIFIC-BINDING PROTEIN"/>
    <property type="match status" value="1"/>
</dbReference>
<dbReference type="SUPFAM" id="SSF53822">
    <property type="entry name" value="Periplasmic binding protein-like I"/>
    <property type="match status" value="1"/>
</dbReference>
<dbReference type="PANTHER" id="PTHR30483:SF6">
    <property type="entry name" value="PERIPLASMIC BINDING PROTEIN OF ABC TRANSPORTER FOR NATURAL AMINO ACIDS"/>
    <property type="match status" value="1"/>
</dbReference>
<dbReference type="InterPro" id="IPR028081">
    <property type="entry name" value="Leu-bd"/>
</dbReference>
<feature type="signal peptide" evidence="3">
    <location>
        <begin position="1"/>
        <end position="32"/>
    </location>
</feature>
<feature type="chain" id="PRO_5046803005" evidence="3">
    <location>
        <begin position="33"/>
        <end position="570"/>
    </location>
</feature>
<sequence length="570" mass="60370">MIGRRRLVTGVFVLALAIVGFNCSFVVDSATAQCDTTADCTRRGPAFANATCNTSTHYCVTSGQVGGDCKKNQDCLDAHPGEPWTCRKSDLTCAKLTSAECPAYLADPADLANDNAIILGTILDRTGTAGPIGQAMEAAYNLARQDFRDGVSGLPPAVSGGGRRPLVLVNCDENAAAPANSDPVRAANHLVNDLKVPAILGGFYSSTTIKVAQNVTIPQKVLLVTPASTSPLVTDLPSADPRLVWRMVPNDIIQGEVVPEVVKKLEAAIRNDLALQPTDKIRVAIVHRGDAAGSAIATEVVNNLTFNGAKALETANKDYFKNYDYGDPLLNPNDSEAKYADFAGDIRQTFWPHIVITAGSTAEVVTKIMKPAEEKWTQPGCGTGTNKCYRPRYLLANSNFQAQSLLDLVGQNTEFRHRVLGHVAQTEGANLNALRSRYETATRVPFVPLVPFAYDALYFTAYGIAAAGQTSLTGAAIAQGFAKLVPPNTGTVDVGLNKIPSALNTLGTGGGIDFNGASGPLDFDTKTGDAPCDVQVWCINNNSSGFNNSGYYYSAKVGSMQGNIDPAKCP</sequence>
<feature type="domain" description="Leucine-binding protein" evidence="4">
    <location>
        <begin position="119"/>
        <end position="335"/>
    </location>
</feature>
<evidence type="ECO:0000256" key="2">
    <source>
        <dbReference type="ARBA" id="ARBA00022729"/>
    </source>
</evidence>
<organism evidence="5 6">
    <name type="scientific">Pendulispora brunnea</name>
    <dbReference type="NCBI Taxonomy" id="2905690"/>
    <lineage>
        <taxon>Bacteria</taxon>
        <taxon>Pseudomonadati</taxon>
        <taxon>Myxococcota</taxon>
        <taxon>Myxococcia</taxon>
        <taxon>Myxococcales</taxon>
        <taxon>Sorangiineae</taxon>
        <taxon>Pendulisporaceae</taxon>
        <taxon>Pendulispora</taxon>
    </lineage>
</organism>
<name>A0ABZ2KJP1_9BACT</name>
<keyword evidence="6" id="KW-1185">Reference proteome</keyword>